<evidence type="ECO:0000259" key="2">
    <source>
        <dbReference type="SMART" id="SM00829"/>
    </source>
</evidence>
<dbReference type="PANTHER" id="PTHR44013">
    <property type="entry name" value="ZINC-TYPE ALCOHOL DEHYDROGENASE-LIKE PROTEIN C16A3.02C"/>
    <property type="match status" value="1"/>
</dbReference>
<feature type="domain" description="Enoyl reductase (ER)" evidence="2">
    <location>
        <begin position="14"/>
        <end position="316"/>
    </location>
</feature>
<dbReference type="Pfam" id="PF08240">
    <property type="entry name" value="ADH_N"/>
    <property type="match status" value="1"/>
</dbReference>
<dbReference type="EMBL" id="BMUB01000033">
    <property type="protein sequence ID" value="GGV04521.1"/>
    <property type="molecule type" value="Genomic_DNA"/>
</dbReference>
<reference evidence="4" key="3">
    <citation type="submission" date="2016-08" db="EMBL/GenBank/DDBJ databases">
        <title>Sequencing, Assembly and Comparative Genomics of S. aureofaciens ATCC 10762.</title>
        <authorList>
            <person name="Gradnigo J.S."/>
            <person name="Johnson N."/>
            <person name="Somerville G.A."/>
        </authorList>
    </citation>
    <scope>NUCLEOTIDE SEQUENCE [LARGE SCALE GENOMIC DNA]</scope>
    <source>
        <strain evidence="4">ATCC 10762</strain>
    </source>
</reference>
<feature type="region of interest" description="Disordered" evidence="1">
    <location>
        <begin position="299"/>
        <end position="326"/>
    </location>
</feature>
<organism evidence="4 5">
    <name type="scientific">Kitasatospora aureofaciens</name>
    <name type="common">Streptomyces aureofaciens</name>
    <dbReference type="NCBI Taxonomy" id="1894"/>
    <lineage>
        <taxon>Bacteria</taxon>
        <taxon>Bacillati</taxon>
        <taxon>Actinomycetota</taxon>
        <taxon>Actinomycetes</taxon>
        <taxon>Kitasatosporales</taxon>
        <taxon>Streptomycetaceae</taxon>
        <taxon>Kitasatospora</taxon>
    </lineage>
</organism>
<dbReference type="KEGG" id="kau:B6264_30820"/>
<dbReference type="Proteomes" id="UP000037395">
    <property type="component" value="Unassembled WGS sequence"/>
</dbReference>
<accession>A0A8H9HYZ4</accession>
<dbReference type="RefSeq" id="WP_030557136.1">
    <property type="nucleotide sequence ID" value="NZ_CP020568.1"/>
</dbReference>
<protein>
    <submittedName>
        <fullName evidence="4">NADPH:quinone reductase</fullName>
    </submittedName>
</protein>
<gene>
    <name evidence="3" type="ORF">GCM10010502_69080</name>
    <name evidence="4" type="ORF">HS99_0018540</name>
</gene>
<evidence type="ECO:0000313" key="5">
    <source>
        <dbReference type="Proteomes" id="UP000037395"/>
    </source>
</evidence>
<keyword evidence="5" id="KW-1185">Reference proteome</keyword>
<proteinExistence type="predicted"/>
<dbReference type="SUPFAM" id="SSF51735">
    <property type="entry name" value="NAD(P)-binding Rossmann-fold domains"/>
    <property type="match status" value="1"/>
</dbReference>
<evidence type="ECO:0000256" key="1">
    <source>
        <dbReference type="SAM" id="MobiDB-lite"/>
    </source>
</evidence>
<dbReference type="InterPro" id="IPR020843">
    <property type="entry name" value="ER"/>
</dbReference>
<dbReference type="PANTHER" id="PTHR44013:SF1">
    <property type="entry name" value="ZINC-TYPE ALCOHOL DEHYDROGENASE-LIKE PROTEIN C16A3.02C"/>
    <property type="match status" value="1"/>
</dbReference>
<reference evidence="4 5" key="2">
    <citation type="submission" date="2014-07" db="EMBL/GenBank/DDBJ databases">
        <authorList>
            <person name="Zhang J.E."/>
            <person name="Yang H."/>
            <person name="Guo J."/>
            <person name="Deng Z."/>
            <person name="Luo H."/>
            <person name="Luo M."/>
            <person name="Zhao B."/>
        </authorList>
    </citation>
    <scope>NUCLEOTIDE SEQUENCE [LARGE SCALE GENOMIC DNA]</scope>
    <source>
        <strain evidence="4">ATCC 10762</strain>
        <strain evidence="5">ATCC 10762 / DSM 40127 / CCM 3239 / JCM 4008 / LMG 5968 / NBRC 12843 / NCIMB 8234 / A-377</strain>
    </source>
</reference>
<evidence type="ECO:0000313" key="4">
    <source>
        <dbReference type="EMBL" id="OEV39086.1"/>
    </source>
</evidence>
<sequence length="326" mass="33933">MGSDMRAVVVREYGGPQVLEAAHVPVPEPGPGEVLVKIAYAGVNPADWRIRSGQVRRFGTPPFSIGLDLAGIVETTGPGAIRFQPGDRVYGVTIPPRGSYAQYAAVPESLLAAAPRRAGLREAAALPVTALTAWQALERAGTVEESSRVLVHAAAGGVGHLAVQLAKARGAYVIGTAREANHSFVRGLGADEVLDYTATDFAAALAADGSRVDAVIDPISGDYGLRSLQVLRAGGVLVDVRGTGPDRTALRARADTLGLGLVELSFTPSGEDLATLATLVDQDLLRVSLARTYPLEHAAEAHATSESGRTRGKIVLSTDTDPDPLP</sequence>
<dbReference type="GO" id="GO:0016491">
    <property type="term" value="F:oxidoreductase activity"/>
    <property type="evidence" value="ECO:0007669"/>
    <property type="project" value="InterPro"/>
</dbReference>
<dbReference type="Pfam" id="PF13602">
    <property type="entry name" value="ADH_zinc_N_2"/>
    <property type="match status" value="1"/>
</dbReference>
<dbReference type="InterPro" id="IPR013154">
    <property type="entry name" value="ADH-like_N"/>
</dbReference>
<name>A0A1E7NEF0_KITAU</name>
<dbReference type="InterPro" id="IPR052733">
    <property type="entry name" value="Chloroplast_QOR"/>
</dbReference>
<evidence type="ECO:0000313" key="3">
    <source>
        <dbReference type="EMBL" id="GGV04521.1"/>
    </source>
</evidence>
<dbReference type="Proteomes" id="UP000610124">
    <property type="component" value="Unassembled WGS sequence"/>
</dbReference>
<comment type="caution">
    <text evidence="4">The sequence shown here is derived from an EMBL/GenBank/DDBJ whole genome shotgun (WGS) entry which is preliminary data.</text>
</comment>
<dbReference type="CDD" id="cd05289">
    <property type="entry name" value="MDR_like_2"/>
    <property type="match status" value="1"/>
</dbReference>
<dbReference type="Gene3D" id="3.40.50.720">
    <property type="entry name" value="NAD(P)-binding Rossmann-like Domain"/>
    <property type="match status" value="1"/>
</dbReference>
<dbReference type="InterPro" id="IPR036291">
    <property type="entry name" value="NAD(P)-bd_dom_sf"/>
</dbReference>
<dbReference type="SUPFAM" id="SSF50129">
    <property type="entry name" value="GroES-like"/>
    <property type="match status" value="1"/>
</dbReference>
<reference evidence="3" key="1">
    <citation type="journal article" date="2014" name="Int. J. Syst. Evol. Microbiol.">
        <title>Complete genome sequence of Corynebacterium casei LMG S-19264T (=DSM 44701T), isolated from a smear-ripened cheese.</title>
        <authorList>
            <consortium name="US DOE Joint Genome Institute (JGI-PGF)"/>
            <person name="Walter F."/>
            <person name="Albersmeier A."/>
            <person name="Kalinowski J."/>
            <person name="Ruckert C."/>
        </authorList>
    </citation>
    <scope>NUCLEOTIDE SEQUENCE</scope>
    <source>
        <strain evidence="3">JCM 4434</strain>
    </source>
</reference>
<dbReference type="InterPro" id="IPR011032">
    <property type="entry name" value="GroES-like_sf"/>
</dbReference>
<dbReference type="EMBL" id="JPRF03000002">
    <property type="protein sequence ID" value="OEV39086.1"/>
    <property type="molecule type" value="Genomic_DNA"/>
</dbReference>
<reference evidence="5" key="4">
    <citation type="submission" date="2016-08" db="EMBL/GenBank/DDBJ databases">
        <title>Sequencing, assembly and comparative genomics of S. aureofaciens ATCC 10762.</title>
        <authorList>
            <person name="Gradnigo J.S."/>
            <person name="Johnson N."/>
            <person name="Somerville G.A."/>
        </authorList>
    </citation>
    <scope>NUCLEOTIDE SEQUENCE [LARGE SCALE GENOMIC DNA]</scope>
    <source>
        <strain evidence="5">ATCC 10762 / DSM 40127 / CCM 3239 / JCM 4008 / LMG 5968 / NBRC 12843 / NCIMB 8234 / A-377</strain>
    </source>
</reference>
<reference evidence="3" key="5">
    <citation type="submission" date="2020-09" db="EMBL/GenBank/DDBJ databases">
        <authorList>
            <person name="Sun Q."/>
            <person name="Ohkuma M."/>
        </authorList>
    </citation>
    <scope>NUCLEOTIDE SEQUENCE</scope>
    <source>
        <strain evidence="3">JCM 4434</strain>
    </source>
</reference>
<accession>A0A1E7NEF0</accession>
<dbReference type="SMART" id="SM00829">
    <property type="entry name" value="PKS_ER"/>
    <property type="match status" value="1"/>
</dbReference>
<dbReference type="Gene3D" id="3.90.180.10">
    <property type="entry name" value="Medium-chain alcohol dehydrogenases, catalytic domain"/>
    <property type="match status" value="1"/>
</dbReference>
<dbReference type="AlphaFoldDB" id="A0A1E7NEF0"/>